<dbReference type="InterPro" id="IPR046346">
    <property type="entry name" value="Aminoacid_DH-like_N_sf"/>
</dbReference>
<evidence type="ECO:0000256" key="3">
    <source>
        <dbReference type="ARBA" id="ARBA00023002"/>
    </source>
</evidence>
<evidence type="ECO:0000256" key="2">
    <source>
        <dbReference type="ARBA" id="ARBA00011643"/>
    </source>
</evidence>
<dbReference type="Gene3D" id="3.40.50.720">
    <property type="entry name" value="NAD(P)-binding Rossmann-like Domain"/>
    <property type="match status" value="1"/>
</dbReference>
<dbReference type="Gene3D" id="3.40.50.10860">
    <property type="entry name" value="Leucine Dehydrogenase, chain A, domain 1"/>
    <property type="match status" value="1"/>
</dbReference>
<dbReference type="InterPro" id="IPR006095">
    <property type="entry name" value="Glu/Leu/Phe/Val/Trp_DH"/>
</dbReference>
<dbReference type="SUPFAM" id="SSF53223">
    <property type="entry name" value="Aminoacid dehydrogenase-like, N-terminal domain"/>
    <property type="match status" value="1"/>
</dbReference>
<dbReference type="Pfam" id="PF00208">
    <property type="entry name" value="ELFV_dehydrog"/>
    <property type="match status" value="1"/>
</dbReference>
<dbReference type="GO" id="GO:0004354">
    <property type="term" value="F:glutamate dehydrogenase (NADP+) activity"/>
    <property type="evidence" value="ECO:0007669"/>
    <property type="project" value="UniProtKB-EC"/>
</dbReference>
<dbReference type="PANTHER" id="PTHR43571:SF1">
    <property type="entry name" value="NADP-SPECIFIC GLUTAMATE DEHYDROGENASE 1-RELATED"/>
    <property type="match status" value="1"/>
</dbReference>
<dbReference type="InterPro" id="IPR036291">
    <property type="entry name" value="NAD(P)-bd_dom_sf"/>
</dbReference>
<keyword evidence="4" id="KW-0520">NAD</keyword>
<dbReference type="PROSITE" id="PS00074">
    <property type="entry name" value="GLFV_DEHYDROGENASE"/>
    <property type="match status" value="1"/>
</dbReference>
<dbReference type="SMART" id="SM00839">
    <property type="entry name" value="ELFV_dehydrog"/>
    <property type="match status" value="1"/>
</dbReference>
<dbReference type="InterPro" id="IPR050724">
    <property type="entry name" value="Glu_Leu_Phe_Val_DH"/>
</dbReference>
<organism evidence="8 9">
    <name type="scientific">Polaribacter batillariae</name>
    <dbReference type="NCBI Taxonomy" id="2808900"/>
    <lineage>
        <taxon>Bacteria</taxon>
        <taxon>Pseudomonadati</taxon>
        <taxon>Bacteroidota</taxon>
        <taxon>Flavobacteriia</taxon>
        <taxon>Flavobacteriales</taxon>
        <taxon>Flavobacteriaceae</taxon>
    </lineage>
</organism>
<accession>A0ABX7SS19</accession>
<dbReference type="Proteomes" id="UP000663935">
    <property type="component" value="Chromosome"/>
</dbReference>
<feature type="domain" description="Glutamate/phenylalanine/leucine/valine/L-tryptophan dehydrogenase C-terminal" evidence="7">
    <location>
        <begin position="202"/>
        <end position="445"/>
    </location>
</feature>
<proteinExistence type="inferred from homology"/>
<dbReference type="InterPro" id="IPR006097">
    <property type="entry name" value="Glu/Leu/Phe/Val/Trp_DH_dimer"/>
</dbReference>
<reference evidence="8 9" key="1">
    <citation type="submission" date="2021-03" db="EMBL/GenBank/DDBJ databases">
        <title>Complete genome of Polaribacter_sp.G4M1.</title>
        <authorList>
            <person name="Jeong S.W."/>
            <person name="Bae J.W."/>
        </authorList>
    </citation>
    <scope>NUCLEOTIDE SEQUENCE [LARGE SCALE GENOMIC DNA]</scope>
    <source>
        <strain evidence="8 9">G4M1</strain>
    </source>
</reference>
<sequence length="447" mass="49411">MELKIKEFMEMVKSRNNHEPEFLQAVQEVAETVIPYIVNHDIYHGKNILLRMVEPERLISFRVSWVDDSGEIQVNRGYRIQMNSAIGPYKGGLRFHPTVNASILKFLAFEQVFKNSLTTLPMGGGKGGSDFDPKGKSDNEIMRFCHAFMSELFRHIGPNTDVPAGDIGVGAREIGFMFGMYKKLKNEFTGVLTGKGQSWGGSLIRPEATGYGTVYFAQNMLQRKDDSFEGKKVVISGSGNVAQYAAEKAIELGATILTLSDSGGYILDEDGISTEKLKHVMYIKNEKRGRISEYVDKYPEAKYFEGERPWSVKCDIALPCATQNELNGEEAKQLIKNGCMCVSEGANMPSTPDAIHEFQKGKILFAPGKASNAGGVATSGLEMSQNSLRISWSREEVDSRLKDIMEDIHDSCVEYGKNDDGSIDYIRGANIAGFVKVADAMLAQGVI</sequence>
<dbReference type="InterPro" id="IPR033524">
    <property type="entry name" value="Glu/Leu/Phe/Val_DH_AS"/>
</dbReference>
<evidence type="ECO:0000313" key="8">
    <source>
        <dbReference type="EMBL" id="QTD36454.1"/>
    </source>
</evidence>
<dbReference type="NCBIfam" id="NF006929">
    <property type="entry name" value="PRK09414.1"/>
    <property type="match status" value="1"/>
</dbReference>
<name>A0ABX7SS19_9FLAO</name>
<evidence type="ECO:0000256" key="6">
    <source>
        <dbReference type="RuleBase" id="RU004417"/>
    </source>
</evidence>
<evidence type="ECO:0000256" key="1">
    <source>
        <dbReference type="ARBA" id="ARBA00006382"/>
    </source>
</evidence>
<dbReference type="PRINTS" id="PR00082">
    <property type="entry name" value="GLFDHDRGNASE"/>
</dbReference>
<dbReference type="CDD" id="cd05313">
    <property type="entry name" value="NAD_bind_2_Glu_DH"/>
    <property type="match status" value="1"/>
</dbReference>
<evidence type="ECO:0000259" key="7">
    <source>
        <dbReference type="SMART" id="SM00839"/>
    </source>
</evidence>
<dbReference type="InterPro" id="IPR033922">
    <property type="entry name" value="NAD_bind_Glu_DH"/>
</dbReference>
<evidence type="ECO:0000256" key="4">
    <source>
        <dbReference type="ARBA" id="ARBA00023027"/>
    </source>
</evidence>
<comment type="similarity">
    <text evidence="1 5 6">Belongs to the Glu/Leu/Phe/Val dehydrogenases family.</text>
</comment>
<evidence type="ECO:0000313" key="9">
    <source>
        <dbReference type="Proteomes" id="UP000663935"/>
    </source>
</evidence>
<gene>
    <name evidence="8" type="primary">gdhA</name>
    <name evidence="8" type="ORF">JL193_09825</name>
</gene>
<dbReference type="Pfam" id="PF02812">
    <property type="entry name" value="ELFV_dehydrog_N"/>
    <property type="match status" value="1"/>
</dbReference>
<keyword evidence="9" id="KW-1185">Reference proteome</keyword>
<dbReference type="InterPro" id="IPR006096">
    <property type="entry name" value="Glu/Leu/Phe/Val/Trp_DH_C"/>
</dbReference>
<dbReference type="InterPro" id="IPR014362">
    <property type="entry name" value="Glu_DH"/>
</dbReference>
<dbReference type="Gene3D" id="1.10.285.10">
    <property type="entry name" value="Glutamate Dehydrogenase, chain A, domain 3"/>
    <property type="match status" value="2"/>
</dbReference>
<dbReference type="PIRSF" id="PIRSF000185">
    <property type="entry name" value="Glu_DH"/>
    <property type="match status" value="1"/>
</dbReference>
<protein>
    <recommendedName>
        <fullName evidence="5">Glutamate dehydrogenase</fullName>
    </recommendedName>
</protein>
<evidence type="ECO:0000256" key="5">
    <source>
        <dbReference type="PIRNR" id="PIRNR000185"/>
    </source>
</evidence>
<dbReference type="EMBL" id="CP071795">
    <property type="protein sequence ID" value="QTD36454.1"/>
    <property type="molecule type" value="Genomic_DNA"/>
</dbReference>
<keyword evidence="3 5" id="KW-0560">Oxidoreductase</keyword>
<dbReference type="SUPFAM" id="SSF51735">
    <property type="entry name" value="NAD(P)-binding Rossmann-fold domains"/>
    <property type="match status" value="1"/>
</dbReference>
<comment type="subunit">
    <text evidence="2">Homohexamer.</text>
</comment>
<dbReference type="RefSeq" id="WP_207970642.1">
    <property type="nucleotide sequence ID" value="NZ_CP071795.1"/>
</dbReference>
<dbReference type="PANTHER" id="PTHR43571">
    <property type="entry name" value="NADP-SPECIFIC GLUTAMATE DEHYDROGENASE 1-RELATED"/>
    <property type="match status" value="1"/>
</dbReference>